<reference evidence="2 3" key="1">
    <citation type="submission" date="2016-07" db="EMBL/GenBank/DDBJ databases">
        <title>Pervasive Adenine N6-methylation of Active Genes in Fungi.</title>
        <authorList>
            <consortium name="DOE Joint Genome Institute"/>
            <person name="Mondo S.J."/>
            <person name="Dannebaum R.O."/>
            <person name="Kuo R.C."/>
            <person name="Labutti K."/>
            <person name="Haridas S."/>
            <person name="Kuo A."/>
            <person name="Salamov A."/>
            <person name="Ahrendt S.R."/>
            <person name="Lipzen A."/>
            <person name="Sullivan W."/>
            <person name="Andreopoulos W.B."/>
            <person name="Clum A."/>
            <person name="Lindquist E."/>
            <person name="Daum C."/>
            <person name="Ramamoorthy G.K."/>
            <person name="Gryganskyi A."/>
            <person name="Culley D."/>
            <person name="Magnuson J.K."/>
            <person name="James T.Y."/>
            <person name="O'Malley M.A."/>
            <person name="Stajich J.E."/>
            <person name="Spatafora J.W."/>
            <person name="Visel A."/>
            <person name="Grigoriev I.V."/>
        </authorList>
    </citation>
    <scope>NUCLEOTIDE SEQUENCE [LARGE SCALE GENOMIC DNA]</scope>
    <source>
        <strain evidence="2 3">NRRL 1336</strain>
    </source>
</reference>
<feature type="transmembrane region" description="Helical" evidence="1">
    <location>
        <begin position="86"/>
        <end position="105"/>
    </location>
</feature>
<organism evidence="2 3">
    <name type="scientific">Absidia repens</name>
    <dbReference type="NCBI Taxonomy" id="90262"/>
    <lineage>
        <taxon>Eukaryota</taxon>
        <taxon>Fungi</taxon>
        <taxon>Fungi incertae sedis</taxon>
        <taxon>Mucoromycota</taxon>
        <taxon>Mucoromycotina</taxon>
        <taxon>Mucoromycetes</taxon>
        <taxon>Mucorales</taxon>
        <taxon>Cunninghamellaceae</taxon>
        <taxon>Absidia</taxon>
    </lineage>
</organism>
<evidence type="ECO:0000313" key="2">
    <source>
        <dbReference type="EMBL" id="ORZ20378.1"/>
    </source>
</evidence>
<evidence type="ECO:0000256" key="1">
    <source>
        <dbReference type="SAM" id="Phobius"/>
    </source>
</evidence>
<evidence type="ECO:0000313" key="3">
    <source>
        <dbReference type="Proteomes" id="UP000193560"/>
    </source>
</evidence>
<gene>
    <name evidence="2" type="ORF">BCR42DRAFT_206896</name>
</gene>
<keyword evidence="1" id="KW-0472">Membrane</keyword>
<protein>
    <submittedName>
        <fullName evidence="2">Uncharacterized protein</fullName>
    </submittedName>
</protein>
<dbReference type="EMBL" id="MCGE01000006">
    <property type="protein sequence ID" value="ORZ20378.1"/>
    <property type="molecule type" value="Genomic_DNA"/>
</dbReference>
<comment type="caution">
    <text evidence="2">The sequence shown here is derived from an EMBL/GenBank/DDBJ whole genome shotgun (WGS) entry which is preliminary data.</text>
</comment>
<feature type="transmembrane region" description="Helical" evidence="1">
    <location>
        <begin position="15"/>
        <end position="33"/>
    </location>
</feature>
<keyword evidence="1" id="KW-0812">Transmembrane</keyword>
<feature type="transmembrane region" description="Helical" evidence="1">
    <location>
        <begin position="53"/>
        <end position="74"/>
    </location>
</feature>
<keyword evidence="1" id="KW-1133">Transmembrane helix</keyword>
<proteinExistence type="predicted"/>
<dbReference type="Proteomes" id="UP000193560">
    <property type="component" value="Unassembled WGS sequence"/>
</dbReference>
<sequence>MNFQAHPPHHPRPSFTIKIIMIFWLLLRQPMVITDQFCFHHSSLIRIHSSHQITIISNLIPFSLIIVIHIILLITTTNICKEYFTLLPRLIILTSITKSTILHSFDNSRCRPSLSMNEKYLLPSLSLRLILLYILYASFPI</sequence>
<accession>A0A1X2IQ32</accession>
<name>A0A1X2IQ32_9FUNG</name>
<feature type="transmembrane region" description="Helical" evidence="1">
    <location>
        <begin position="120"/>
        <end position="139"/>
    </location>
</feature>
<dbReference type="AlphaFoldDB" id="A0A1X2IQ32"/>
<keyword evidence="3" id="KW-1185">Reference proteome</keyword>